<sequence>MGASRHQIFDYTSARTGLKGILDFSARGGASVIRRSTGSAAVVDADRLRSYLESSLDLEGVTVHEDGAWAAFLPGIPVAAEATSLDEAVAELVAALREYAEDWTDHLSHAPNHRGHWGLVQLVELSTDDQLAGWLTGDPH</sequence>
<dbReference type="InterPro" id="IPR035069">
    <property type="entry name" value="TTHA1013/TTHA0281-like"/>
</dbReference>
<dbReference type="EMBL" id="JBDFRB010000001">
    <property type="protein sequence ID" value="MEN2743386.1"/>
    <property type="molecule type" value="Genomic_DNA"/>
</dbReference>
<evidence type="ECO:0000313" key="1">
    <source>
        <dbReference type="EMBL" id="MEN2743386.1"/>
    </source>
</evidence>
<proteinExistence type="predicted"/>
<evidence type="ECO:0000313" key="2">
    <source>
        <dbReference type="Proteomes" id="UP001422074"/>
    </source>
</evidence>
<comment type="caution">
    <text evidence="1">The sequence shown here is derived from an EMBL/GenBank/DDBJ whole genome shotgun (WGS) entry which is preliminary data.</text>
</comment>
<dbReference type="InterPro" id="IPR035424">
    <property type="entry name" value="Antitoxin_RelB"/>
</dbReference>
<reference evidence="1 2" key="1">
    <citation type="submission" date="2024-05" db="EMBL/GenBank/DDBJ databases">
        <title>Sinomonas sp. nov., isolated from a waste landfill.</title>
        <authorList>
            <person name="Zhao Y."/>
        </authorList>
    </citation>
    <scope>NUCLEOTIDE SEQUENCE [LARGE SCALE GENOMIC DNA]</scope>
    <source>
        <strain evidence="1 2">CCTCC AB2014300</strain>
    </source>
</reference>
<accession>A0ABU9WW59</accession>
<organism evidence="1 2">
    <name type="scientific">Sinomonas halotolerans</name>
    <dbReference type="NCBI Taxonomy" id="1644133"/>
    <lineage>
        <taxon>Bacteria</taxon>
        <taxon>Bacillati</taxon>
        <taxon>Actinomycetota</taxon>
        <taxon>Actinomycetes</taxon>
        <taxon>Micrococcales</taxon>
        <taxon>Micrococcaceae</taxon>
        <taxon>Sinomonas</taxon>
    </lineage>
</organism>
<protein>
    <recommendedName>
        <fullName evidence="3">Prevent-host-death protein</fullName>
    </recommendedName>
</protein>
<dbReference type="Pfam" id="PF12910">
    <property type="entry name" value="PHD_like"/>
    <property type="match status" value="1"/>
</dbReference>
<dbReference type="Gene3D" id="3.30.160.620">
    <property type="match status" value="1"/>
</dbReference>
<gene>
    <name evidence="1" type="ORF">ABCQ75_02380</name>
</gene>
<keyword evidence="2" id="KW-1185">Reference proteome</keyword>
<dbReference type="RefSeq" id="WP_345882879.1">
    <property type="nucleotide sequence ID" value="NZ_JBDFRB010000001.1"/>
</dbReference>
<dbReference type="SUPFAM" id="SSF143100">
    <property type="entry name" value="TTHA1013/TTHA0281-like"/>
    <property type="match status" value="1"/>
</dbReference>
<dbReference type="Proteomes" id="UP001422074">
    <property type="component" value="Unassembled WGS sequence"/>
</dbReference>
<name>A0ABU9WW59_9MICC</name>
<evidence type="ECO:0008006" key="3">
    <source>
        <dbReference type="Google" id="ProtNLM"/>
    </source>
</evidence>